<dbReference type="Pfam" id="PF06477">
    <property type="entry name" value="DUF1091"/>
    <property type="match status" value="1"/>
</dbReference>
<dbReference type="AlphaFoldDB" id="A0A6P4I1K1"/>
<dbReference type="PANTHER" id="PTHR20898">
    <property type="entry name" value="DAEDALUS ON 3-RELATED-RELATED"/>
    <property type="match status" value="1"/>
</dbReference>
<evidence type="ECO:0000313" key="1">
    <source>
        <dbReference type="Proteomes" id="UP001652661"/>
    </source>
</evidence>
<keyword evidence="1" id="KW-1185">Reference proteome</keyword>
<organism evidence="1 2">
    <name type="scientific">Drosophila kikkawai</name>
    <name type="common">Fruit fly</name>
    <dbReference type="NCBI Taxonomy" id="30033"/>
    <lineage>
        <taxon>Eukaryota</taxon>
        <taxon>Metazoa</taxon>
        <taxon>Ecdysozoa</taxon>
        <taxon>Arthropoda</taxon>
        <taxon>Hexapoda</taxon>
        <taxon>Insecta</taxon>
        <taxon>Pterygota</taxon>
        <taxon>Neoptera</taxon>
        <taxon>Endopterygota</taxon>
        <taxon>Diptera</taxon>
        <taxon>Brachycera</taxon>
        <taxon>Muscomorpha</taxon>
        <taxon>Ephydroidea</taxon>
        <taxon>Drosophilidae</taxon>
        <taxon>Drosophila</taxon>
        <taxon>Sophophora</taxon>
    </lineage>
</organism>
<dbReference type="Proteomes" id="UP001652661">
    <property type="component" value="Chromosome 2L"/>
</dbReference>
<name>A0A6P4I1K1_DROKI</name>
<dbReference type="GeneID" id="108070504"/>
<reference evidence="2" key="2">
    <citation type="submission" date="2025-08" db="UniProtKB">
        <authorList>
            <consortium name="RefSeq"/>
        </authorList>
    </citation>
    <scope>IDENTIFICATION</scope>
    <source>
        <strain evidence="2">14028-0561.14</strain>
        <tissue evidence="2">Whole fly</tissue>
    </source>
</reference>
<evidence type="ECO:0000313" key="2">
    <source>
        <dbReference type="RefSeq" id="XP_017016486.1"/>
    </source>
</evidence>
<reference evidence="1" key="1">
    <citation type="submission" date="2025-05" db="UniProtKB">
        <authorList>
            <consortium name="RefSeq"/>
        </authorList>
    </citation>
    <scope>NUCLEOTIDE SEQUENCE [LARGE SCALE GENOMIC DNA]</scope>
    <source>
        <strain evidence="1">14028-0561.14</strain>
    </source>
</reference>
<sequence>MRFVLSVCVLLGVFALNFNGAVVFRFTNFVCMSYNESWFKFHQCRLKAISREKVVLNMNGTILHAAHKIHLQVKLFKKASGFKPWLLDTRIDVCHFVRTNYDPAVKIVFSLFKEFSNFNHTCPYVGPQIVKDFYLRHELILLPVPTGEYMLSLRWLFDQKLQFDTNVSYVFVEDMKKT</sequence>
<accession>A0A6P4I1K1</accession>
<dbReference type="PANTHER" id="PTHR20898:SF0">
    <property type="entry name" value="DAEDALUS ON 3-RELATED"/>
    <property type="match status" value="1"/>
</dbReference>
<dbReference type="SMART" id="SM00697">
    <property type="entry name" value="DM8"/>
    <property type="match status" value="1"/>
</dbReference>
<gene>
    <name evidence="2" type="primary">LOC108070504</name>
</gene>
<dbReference type="InterPro" id="IPR010512">
    <property type="entry name" value="DUF1091"/>
</dbReference>
<protein>
    <submittedName>
        <fullName evidence="2">Uncharacterized protein</fullName>
    </submittedName>
</protein>
<dbReference type="OrthoDB" id="7940892at2759"/>
<dbReference type="RefSeq" id="XP_017016486.1">
    <property type="nucleotide sequence ID" value="XM_017160997.2"/>
</dbReference>
<proteinExistence type="predicted"/>